<dbReference type="KEGG" id="dsu:Dsui_1138"/>
<evidence type="ECO:0000313" key="2">
    <source>
        <dbReference type="Proteomes" id="UP000005633"/>
    </source>
</evidence>
<evidence type="ECO:0008006" key="3">
    <source>
        <dbReference type="Google" id="ProtNLM"/>
    </source>
</evidence>
<organism evidence="1 2">
    <name type="scientific">Azospira oryzae (strain ATCC BAA-33 / DSM 13638 / PS)</name>
    <name type="common">Dechlorosoma suillum</name>
    <dbReference type="NCBI Taxonomy" id="640081"/>
    <lineage>
        <taxon>Bacteria</taxon>
        <taxon>Pseudomonadati</taxon>
        <taxon>Pseudomonadota</taxon>
        <taxon>Betaproteobacteria</taxon>
        <taxon>Rhodocyclales</taxon>
        <taxon>Rhodocyclaceae</taxon>
        <taxon>Azospira</taxon>
    </lineage>
</organism>
<sequence length="131" mass="14438">MSLGMGTARWVGVAVLVTAINAAAADRGWVLLQGKVLAQALSNQDFGDGVHFAYQFLSGGELRGMNMGKPARGNWRVIGNELCWHWTRPKEPEECYQVRQRGQAVRLYLDGQEVLSGNLTPLPANLKEMPQ</sequence>
<name>G8QKT5_AZOOP</name>
<protein>
    <recommendedName>
        <fullName evidence="3">DUF995 domain-containing protein</fullName>
    </recommendedName>
</protein>
<dbReference type="OrthoDB" id="8899283at2"/>
<dbReference type="RefSeq" id="WP_014236241.1">
    <property type="nucleotide sequence ID" value="NC_016616.1"/>
</dbReference>
<evidence type="ECO:0000313" key="1">
    <source>
        <dbReference type="EMBL" id="AEV25540.1"/>
    </source>
</evidence>
<accession>G8QKT5</accession>
<proteinExistence type="predicted"/>
<dbReference type="Proteomes" id="UP000005633">
    <property type="component" value="Chromosome"/>
</dbReference>
<dbReference type="STRING" id="640081.Dsui_1138"/>
<gene>
    <name evidence="1" type="ordered locus">Dsui_1138</name>
</gene>
<dbReference type="AlphaFoldDB" id="G8QKT5"/>
<dbReference type="EMBL" id="CP003153">
    <property type="protein sequence ID" value="AEV25540.1"/>
    <property type="molecule type" value="Genomic_DNA"/>
</dbReference>
<dbReference type="HOGENOM" id="CLU_1976872_0_0_4"/>
<dbReference type="eggNOG" id="ENOG5031ARN">
    <property type="taxonomic scope" value="Bacteria"/>
</dbReference>
<reference evidence="1 2" key="1">
    <citation type="journal article" date="2012" name="J. Bacteriol.">
        <title>Complete genome sequence of the anaerobic perchlorate-reducing bacterium Azospira suillum strain PS.</title>
        <authorList>
            <person name="Byrne-Bailey K.G."/>
            <person name="Coates J.D."/>
        </authorList>
    </citation>
    <scope>NUCLEOTIDE SEQUENCE [LARGE SCALE GENOMIC DNA]</scope>
    <source>
        <strain evidence="2">ATCC BAA-33 / DSM 13638 / PS</strain>
    </source>
</reference>